<dbReference type="EMBL" id="ML978715">
    <property type="protein sequence ID" value="KAF2089151.1"/>
    <property type="molecule type" value="Genomic_DNA"/>
</dbReference>
<accession>A0A6A5YE89</accession>
<dbReference type="Proteomes" id="UP000799776">
    <property type="component" value="Unassembled WGS sequence"/>
</dbReference>
<gene>
    <name evidence="2" type="ORF">K490DRAFT_38953</name>
</gene>
<name>A0A6A5YE89_9PEZI</name>
<dbReference type="AlphaFoldDB" id="A0A6A5YE89"/>
<dbReference type="Pfam" id="PF26013">
    <property type="entry name" value="DUF8004"/>
    <property type="match status" value="1"/>
</dbReference>
<proteinExistence type="predicted"/>
<protein>
    <recommendedName>
        <fullName evidence="1">DUF8004 domain-containing protein</fullName>
    </recommendedName>
</protein>
<evidence type="ECO:0000313" key="3">
    <source>
        <dbReference type="Proteomes" id="UP000799776"/>
    </source>
</evidence>
<sequence>MDIIYEWTESSRRPNTALILVDYIKMRKLDDVRGSLANTLGLLAWSEKQEICWDAGYMEAFIHAVGMLTPDSFHRPEFKRLSPVTRHNLEKAFNAMQIKILNAEEKLSTFDFPEIWHLATVTGHCPTFKSAEAFRGYLKNYYAQLGGEWPPSRYAYGKSWLTRDLVNRLQQDFGALYDILVNRDIEWNDCEERHTRKWQMASKSALSPDAFSPDLPNMPITDMLISFDNQHGYLHIPHPYPLLPRRLAQTPAPTKLKKSLFHIGKKDKDKASSRDPSEQMKLSLAFGDATNINKLGMNLEVNDLRDDFLEYEKSVSSALPPADARLGRWILLYAILQVLSTLSVDTIGIAHSDGVPYFLCPSLSNCPPW</sequence>
<dbReference type="PANTHER" id="PTHR39601">
    <property type="entry name" value="CHORIOGENIN HMINOR"/>
    <property type="match status" value="1"/>
</dbReference>
<dbReference type="InterPro" id="IPR058317">
    <property type="entry name" value="DUF8004"/>
</dbReference>
<dbReference type="OrthoDB" id="5302380at2759"/>
<reference evidence="2" key="1">
    <citation type="journal article" date="2020" name="Stud. Mycol.">
        <title>101 Dothideomycetes genomes: a test case for predicting lifestyles and emergence of pathogens.</title>
        <authorList>
            <person name="Haridas S."/>
            <person name="Albert R."/>
            <person name="Binder M."/>
            <person name="Bloem J."/>
            <person name="Labutti K."/>
            <person name="Salamov A."/>
            <person name="Andreopoulos B."/>
            <person name="Baker S."/>
            <person name="Barry K."/>
            <person name="Bills G."/>
            <person name="Bluhm B."/>
            <person name="Cannon C."/>
            <person name="Castanera R."/>
            <person name="Culley D."/>
            <person name="Daum C."/>
            <person name="Ezra D."/>
            <person name="Gonzalez J."/>
            <person name="Henrissat B."/>
            <person name="Kuo A."/>
            <person name="Liang C."/>
            <person name="Lipzen A."/>
            <person name="Lutzoni F."/>
            <person name="Magnuson J."/>
            <person name="Mondo S."/>
            <person name="Nolan M."/>
            <person name="Ohm R."/>
            <person name="Pangilinan J."/>
            <person name="Park H.-J."/>
            <person name="Ramirez L."/>
            <person name="Alfaro M."/>
            <person name="Sun H."/>
            <person name="Tritt A."/>
            <person name="Yoshinaga Y."/>
            <person name="Zwiers L.-H."/>
            <person name="Turgeon B."/>
            <person name="Goodwin S."/>
            <person name="Spatafora J."/>
            <person name="Crous P."/>
            <person name="Grigoriev I."/>
        </authorList>
    </citation>
    <scope>NUCLEOTIDE SEQUENCE</scope>
    <source>
        <strain evidence="2">CBS 121410</strain>
    </source>
</reference>
<feature type="domain" description="DUF8004" evidence="1">
    <location>
        <begin position="20"/>
        <end position="112"/>
    </location>
</feature>
<feature type="non-terminal residue" evidence="2">
    <location>
        <position position="369"/>
    </location>
</feature>
<evidence type="ECO:0000313" key="2">
    <source>
        <dbReference type="EMBL" id="KAF2089151.1"/>
    </source>
</evidence>
<evidence type="ECO:0000259" key="1">
    <source>
        <dbReference type="Pfam" id="PF26013"/>
    </source>
</evidence>
<dbReference type="PANTHER" id="PTHR39601:SF2">
    <property type="entry name" value="CHORIOGENIN HMINOR"/>
    <property type="match status" value="1"/>
</dbReference>
<organism evidence="2 3">
    <name type="scientific">Saccharata proteae CBS 121410</name>
    <dbReference type="NCBI Taxonomy" id="1314787"/>
    <lineage>
        <taxon>Eukaryota</taxon>
        <taxon>Fungi</taxon>
        <taxon>Dikarya</taxon>
        <taxon>Ascomycota</taxon>
        <taxon>Pezizomycotina</taxon>
        <taxon>Dothideomycetes</taxon>
        <taxon>Dothideomycetes incertae sedis</taxon>
        <taxon>Botryosphaeriales</taxon>
        <taxon>Saccharataceae</taxon>
        <taxon>Saccharata</taxon>
    </lineage>
</organism>
<keyword evidence="3" id="KW-1185">Reference proteome</keyword>